<proteinExistence type="predicted"/>
<evidence type="ECO:0000313" key="1">
    <source>
        <dbReference type="EMBL" id="KIC70921.1"/>
    </source>
</evidence>
<evidence type="ECO:0000313" key="2">
    <source>
        <dbReference type="Proteomes" id="UP000031465"/>
    </source>
</evidence>
<dbReference type="EMBL" id="JSAN01000128">
    <property type="protein sequence ID" value="KIC70921.1"/>
    <property type="molecule type" value="Genomic_DNA"/>
</dbReference>
<dbReference type="AlphaFoldDB" id="A0A0C1JJX6"/>
<name>A0A0C1JJX6_9BACT</name>
<gene>
    <name evidence="1" type="ORF">DB44_FF00020</name>
</gene>
<reference evidence="1 2" key="1">
    <citation type="journal article" date="2014" name="Mol. Biol. Evol.">
        <title>Massive expansion of Ubiquitination-related gene families within the Chlamydiae.</title>
        <authorList>
            <person name="Domman D."/>
            <person name="Collingro A."/>
            <person name="Lagkouvardos I."/>
            <person name="Gehre L."/>
            <person name="Weinmaier T."/>
            <person name="Rattei T."/>
            <person name="Subtil A."/>
            <person name="Horn M."/>
        </authorList>
    </citation>
    <scope>NUCLEOTIDE SEQUENCE [LARGE SCALE GENOMIC DNA]</scope>
    <source>
        <strain evidence="1 2">EI2</strain>
    </source>
</reference>
<dbReference type="PATRIC" id="fig|362787.3.peg.1859"/>
<accession>A0A0C1JJX6</accession>
<sequence length="233" mass="27572">MPMYSSLPIRTKVESPFQASKWLQCPVLLDEEEMKCLLTALGNFWIFNVSSILKSSEGDISQEEFLKQYTLYIQNLKNGQYPNDQLIRRFFSTVFTLDLNALYEVPVANDRKLIRVEKPVIQLQSHRFDYSLADGKFRSMILGQHSIYWGIQFSYPQLFQDRSFQVKNVRENEEFPNTVLFKRLQRWVRHHTTPTSFLINQQIINVPIRLGKQCLSWINKHPQLNEKKLLVQI</sequence>
<dbReference type="Proteomes" id="UP000031465">
    <property type="component" value="Unassembled WGS sequence"/>
</dbReference>
<comment type="caution">
    <text evidence="1">The sequence shown here is derived from an EMBL/GenBank/DDBJ whole genome shotgun (WGS) entry which is preliminary data.</text>
</comment>
<protein>
    <submittedName>
        <fullName evidence="1">Uncharacterized protein</fullName>
    </submittedName>
</protein>
<organism evidence="1 2">
    <name type="scientific">Candidatus Protochlamydia amoebophila</name>
    <dbReference type="NCBI Taxonomy" id="362787"/>
    <lineage>
        <taxon>Bacteria</taxon>
        <taxon>Pseudomonadati</taxon>
        <taxon>Chlamydiota</taxon>
        <taxon>Chlamydiia</taxon>
        <taxon>Parachlamydiales</taxon>
        <taxon>Parachlamydiaceae</taxon>
        <taxon>Candidatus Protochlamydia</taxon>
    </lineage>
</organism>